<accession>A0A8K0W148</accession>
<gene>
    <name evidence="2" type="ORF">FB567DRAFT_590325</name>
</gene>
<keyword evidence="1" id="KW-0472">Membrane</keyword>
<feature type="transmembrane region" description="Helical" evidence="1">
    <location>
        <begin position="214"/>
        <end position="233"/>
    </location>
</feature>
<feature type="transmembrane region" description="Helical" evidence="1">
    <location>
        <begin position="22"/>
        <end position="45"/>
    </location>
</feature>
<dbReference type="OrthoDB" id="5313079at2759"/>
<dbReference type="Proteomes" id="UP000813461">
    <property type="component" value="Unassembled WGS sequence"/>
</dbReference>
<dbReference type="SUPFAM" id="SSF48097">
    <property type="entry name" value="Regulator of G-protein signaling, RGS"/>
    <property type="match status" value="1"/>
</dbReference>
<protein>
    <recommendedName>
        <fullName evidence="4">RGS domain-containing protein</fullName>
    </recommendedName>
</protein>
<dbReference type="Gene3D" id="1.10.167.10">
    <property type="entry name" value="Regulator of G-protein Signalling 4, domain 2"/>
    <property type="match status" value="1"/>
</dbReference>
<evidence type="ECO:0000313" key="2">
    <source>
        <dbReference type="EMBL" id="KAH7089512.1"/>
    </source>
</evidence>
<comment type="caution">
    <text evidence="2">The sequence shown here is derived from an EMBL/GenBank/DDBJ whole genome shotgun (WGS) entry which is preliminary data.</text>
</comment>
<dbReference type="AlphaFoldDB" id="A0A8K0W148"/>
<evidence type="ECO:0000256" key="1">
    <source>
        <dbReference type="SAM" id="Phobius"/>
    </source>
</evidence>
<name>A0A8K0W148_9PLEO</name>
<dbReference type="InterPro" id="IPR036305">
    <property type="entry name" value="RGS_sf"/>
</dbReference>
<keyword evidence="1" id="KW-0812">Transmembrane</keyword>
<feature type="transmembrane region" description="Helical" evidence="1">
    <location>
        <begin position="245"/>
        <end position="269"/>
    </location>
</feature>
<feature type="transmembrane region" description="Helical" evidence="1">
    <location>
        <begin position="281"/>
        <end position="301"/>
    </location>
</feature>
<dbReference type="InterPro" id="IPR044926">
    <property type="entry name" value="RGS_subdomain_2"/>
</dbReference>
<evidence type="ECO:0000313" key="3">
    <source>
        <dbReference type="Proteomes" id="UP000813461"/>
    </source>
</evidence>
<proteinExistence type="predicted"/>
<sequence length="562" mass="64128">MNAPGLTIYNLPPMRPNWDRVGVFYVTFCAIWTTIIMLGMAFCWYNRTLPILRVRGLPLAFGSVIFLHLYWIMAQITYPIGATMPIVIAYDVQYFVMGTWFPLGIALFHASNLRFFYVARLQKQFAQPGFQRSRNQTVSTSSWLGRLRNMTYTSKVMTFIIAGMVVQTLLTVGMWLVCKKYHPGFGIPGTEIKGATLPEQLIDLGRGWEWWPSVVWQFIWTWGIAPVLIWRAWGIRDTMGWRTQTIGACVSGLHATPMFLIASYCPAFYPINAYFHPSQWIHLNTMFIEIFTIFIPAYQVVKTWYDRRRVASSNDRWETCSQATIVRVLNPSAKGSNIELAEKDQVFGYINSNTSDRLLTISALNRVLNEHPVPLQEFSAYHDFSGENIAFLTQVASWKESWANTTELGEEQRIDMYNTALHIYIDFVSPRDAEFPLNLSSTHLKALESIFETPARLICGEARTDPAVPFTFDTPPQSRGSDGSEATLHARFTGEIPEQFGREVFDEVVRHVKDLVLTNTWPKFVREMQNRRGSVETFRSVESDDSGASKGSGIGRFVRGLV</sequence>
<reference evidence="2" key="1">
    <citation type="journal article" date="2021" name="Nat. Commun.">
        <title>Genetic determinants of endophytism in the Arabidopsis root mycobiome.</title>
        <authorList>
            <person name="Mesny F."/>
            <person name="Miyauchi S."/>
            <person name="Thiergart T."/>
            <person name="Pickel B."/>
            <person name="Atanasova L."/>
            <person name="Karlsson M."/>
            <person name="Huettel B."/>
            <person name="Barry K.W."/>
            <person name="Haridas S."/>
            <person name="Chen C."/>
            <person name="Bauer D."/>
            <person name="Andreopoulos W."/>
            <person name="Pangilinan J."/>
            <person name="LaButti K."/>
            <person name="Riley R."/>
            <person name="Lipzen A."/>
            <person name="Clum A."/>
            <person name="Drula E."/>
            <person name="Henrissat B."/>
            <person name="Kohler A."/>
            <person name="Grigoriev I.V."/>
            <person name="Martin F.M."/>
            <person name="Hacquard S."/>
        </authorList>
    </citation>
    <scope>NUCLEOTIDE SEQUENCE</scope>
    <source>
        <strain evidence="2">MPI-SDFR-AT-0120</strain>
    </source>
</reference>
<feature type="transmembrane region" description="Helical" evidence="1">
    <location>
        <begin position="57"/>
        <end position="74"/>
    </location>
</feature>
<feature type="transmembrane region" description="Helical" evidence="1">
    <location>
        <begin position="156"/>
        <end position="177"/>
    </location>
</feature>
<organism evidence="2 3">
    <name type="scientific">Paraphoma chrysanthemicola</name>
    <dbReference type="NCBI Taxonomy" id="798071"/>
    <lineage>
        <taxon>Eukaryota</taxon>
        <taxon>Fungi</taxon>
        <taxon>Dikarya</taxon>
        <taxon>Ascomycota</taxon>
        <taxon>Pezizomycotina</taxon>
        <taxon>Dothideomycetes</taxon>
        <taxon>Pleosporomycetidae</taxon>
        <taxon>Pleosporales</taxon>
        <taxon>Pleosporineae</taxon>
        <taxon>Phaeosphaeriaceae</taxon>
        <taxon>Paraphoma</taxon>
    </lineage>
</organism>
<evidence type="ECO:0008006" key="4">
    <source>
        <dbReference type="Google" id="ProtNLM"/>
    </source>
</evidence>
<dbReference type="EMBL" id="JAGMVJ010000006">
    <property type="protein sequence ID" value="KAH7089512.1"/>
    <property type="molecule type" value="Genomic_DNA"/>
</dbReference>
<feature type="transmembrane region" description="Helical" evidence="1">
    <location>
        <begin position="94"/>
        <end position="117"/>
    </location>
</feature>
<keyword evidence="3" id="KW-1185">Reference proteome</keyword>
<keyword evidence="1" id="KW-1133">Transmembrane helix</keyword>